<feature type="domain" description="Mce/MlaD" evidence="2">
    <location>
        <begin position="32"/>
        <end position="108"/>
    </location>
</feature>
<dbReference type="PANTHER" id="PTHR33371:SF4">
    <property type="entry name" value="INTERMEMBRANE PHOSPHOLIPID TRANSPORT SYSTEM BINDING PROTEIN MLAD"/>
    <property type="match status" value="1"/>
</dbReference>
<name>A0A318LFR7_9PSEU</name>
<comment type="caution">
    <text evidence="3">The sequence shown here is derived from an EMBL/GenBank/DDBJ whole genome shotgun (WGS) entry which is preliminary data.</text>
</comment>
<accession>A0A318LFR7</accession>
<dbReference type="PANTHER" id="PTHR33371">
    <property type="entry name" value="INTERMEMBRANE PHOSPHOLIPID TRANSPORT SYSTEM BINDING PROTEIN MLAD-RELATED"/>
    <property type="match status" value="1"/>
</dbReference>
<protein>
    <submittedName>
        <fullName evidence="3">Organic solvent ABC transporter substrate-binding protein</fullName>
    </submittedName>
</protein>
<dbReference type="EMBL" id="MASU01000012">
    <property type="protein sequence ID" value="PXY25730.1"/>
    <property type="molecule type" value="Genomic_DNA"/>
</dbReference>
<feature type="compositionally biased region" description="Low complexity" evidence="1">
    <location>
        <begin position="420"/>
        <end position="431"/>
    </location>
</feature>
<dbReference type="InterPro" id="IPR052336">
    <property type="entry name" value="MlaD_Phospholipid_Transporter"/>
</dbReference>
<evidence type="ECO:0000259" key="2">
    <source>
        <dbReference type="Pfam" id="PF02470"/>
    </source>
</evidence>
<proteinExistence type="predicted"/>
<gene>
    <name evidence="3" type="ORF">BA062_25185</name>
</gene>
<dbReference type="Proteomes" id="UP000247892">
    <property type="component" value="Unassembled WGS sequence"/>
</dbReference>
<dbReference type="GO" id="GO:0005548">
    <property type="term" value="F:phospholipid transporter activity"/>
    <property type="evidence" value="ECO:0007669"/>
    <property type="project" value="TreeGrafter"/>
</dbReference>
<dbReference type="Pfam" id="PF02470">
    <property type="entry name" value="MlaD"/>
    <property type="match status" value="1"/>
</dbReference>
<evidence type="ECO:0000313" key="3">
    <source>
        <dbReference type="EMBL" id="PXY25730.1"/>
    </source>
</evidence>
<evidence type="ECO:0000256" key="1">
    <source>
        <dbReference type="SAM" id="MobiDB-lite"/>
    </source>
</evidence>
<organism evidence="3 4">
    <name type="scientific">Prauserella flavalba</name>
    <dbReference type="NCBI Taxonomy" id="1477506"/>
    <lineage>
        <taxon>Bacteria</taxon>
        <taxon>Bacillati</taxon>
        <taxon>Actinomycetota</taxon>
        <taxon>Actinomycetes</taxon>
        <taxon>Pseudonocardiales</taxon>
        <taxon>Pseudonocardiaceae</taxon>
        <taxon>Prauserella</taxon>
    </lineage>
</organism>
<sequence length="452" mass="46781">MFSKARVIAAVIFIGVTAIASWGIHQSSEPGGTLVVAEFADASPLLVRNDVKVDGVKVGEIAEIKARDGKAAVTMELDPEALPLHDDAKVTIRPVSLLGERYLELDRGTPSAPVMAPGATIPLERTGRNTDLDEVLNTVDDPTGQSLAALVTMLGEGARGNGANIQATIKALGPAMRDTDGLVRILNEQNQLLNSVVDNVAPVAGALARDEGRTLDGLVGSAHQLLGTTSAQQQAFESTLAELPSTLNEARSTLAEVVGTANSTTPMLAALRPTTDNLAEISEELKRFADSADPALASAEPVLAKAQGMLDQAQPVAAELRKAGPDLAASIQSADPLVSQLTQNIAGVMAFIRNWALCTTGHDGVSHYFRGRVIATPFTVTGTVPGLKGDLGVGKLLTTGVQQPQSEQAQPGPLGPLPPLGLLSQQPQPDGGVTGLSKQQESGVLGFLLGGL</sequence>
<keyword evidence="4" id="KW-1185">Reference proteome</keyword>
<dbReference type="AlphaFoldDB" id="A0A318LFR7"/>
<evidence type="ECO:0000313" key="4">
    <source>
        <dbReference type="Proteomes" id="UP000247892"/>
    </source>
</evidence>
<dbReference type="GO" id="GO:0005543">
    <property type="term" value="F:phospholipid binding"/>
    <property type="evidence" value="ECO:0007669"/>
    <property type="project" value="TreeGrafter"/>
</dbReference>
<dbReference type="InterPro" id="IPR003399">
    <property type="entry name" value="Mce/MlaD"/>
</dbReference>
<feature type="region of interest" description="Disordered" evidence="1">
    <location>
        <begin position="402"/>
        <end position="437"/>
    </location>
</feature>
<reference evidence="3 4" key="1">
    <citation type="submission" date="2016-07" db="EMBL/GenBank/DDBJ databases">
        <title>Draft genome sequence of Prauserella sp. YIM 121212, isolated from alkaline soil.</title>
        <authorList>
            <person name="Ruckert C."/>
            <person name="Albersmeier A."/>
            <person name="Jiang C.-L."/>
            <person name="Jiang Y."/>
            <person name="Kalinowski J."/>
            <person name="Schneider O."/>
            <person name="Winkler A."/>
            <person name="Zotchev S.B."/>
        </authorList>
    </citation>
    <scope>NUCLEOTIDE SEQUENCE [LARGE SCALE GENOMIC DNA]</scope>
    <source>
        <strain evidence="3 4">YIM 121212</strain>
    </source>
</reference>